<feature type="region of interest" description="Disordered" evidence="2">
    <location>
        <begin position="1"/>
        <end position="102"/>
    </location>
</feature>
<protein>
    <recommendedName>
        <fullName evidence="5">QWRF motif-containing protein 3</fullName>
    </recommendedName>
</protein>
<organism evidence="3 4">
    <name type="scientific">Vitis vinifera</name>
    <name type="common">Grape</name>
    <dbReference type="NCBI Taxonomy" id="29760"/>
    <lineage>
        <taxon>Eukaryota</taxon>
        <taxon>Viridiplantae</taxon>
        <taxon>Streptophyta</taxon>
        <taxon>Embryophyta</taxon>
        <taxon>Tracheophyta</taxon>
        <taxon>Spermatophyta</taxon>
        <taxon>Magnoliopsida</taxon>
        <taxon>eudicotyledons</taxon>
        <taxon>Gunneridae</taxon>
        <taxon>Pentapetalae</taxon>
        <taxon>rosids</taxon>
        <taxon>Vitales</taxon>
        <taxon>Vitaceae</taxon>
        <taxon>Viteae</taxon>
        <taxon>Vitis</taxon>
    </lineage>
</organism>
<feature type="compositionally biased region" description="Low complexity" evidence="2">
    <location>
        <begin position="22"/>
        <end position="32"/>
    </location>
</feature>
<dbReference type="PaxDb" id="29760-VIT_12s0059g02100.t01"/>
<dbReference type="PANTHER" id="PTHR31807:SF31">
    <property type="entry name" value="QWRF MOTIF PROTEIN (DUF566)-RELATED"/>
    <property type="match status" value="1"/>
</dbReference>
<dbReference type="GO" id="GO:0005737">
    <property type="term" value="C:cytoplasm"/>
    <property type="evidence" value="ECO:0000318"/>
    <property type="project" value="GO_Central"/>
</dbReference>
<feature type="region of interest" description="Disordered" evidence="2">
    <location>
        <begin position="214"/>
        <end position="274"/>
    </location>
</feature>
<dbReference type="HOGENOM" id="CLU_038518_0_0_1"/>
<feature type="compositionally biased region" description="Polar residues" evidence="2">
    <location>
        <begin position="258"/>
        <end position="274"/>
    </location>
</feature>
<dbReference type="PANTHER" id="PTHR31807">
    <property type="entry name" value="AUGMIN FAMILY MEMBER"/>
    <property type="match status" value="1"/>
</dbReference>
<comment type="similarity">
    <text evidence="1">Belongs to the QWRF family.</text>
</comment>
<keyword evidence="4" id="KW-1185">Reference proteome</keyword>
<sequence length="606" mass="66336">MDKEGDSVAPKPRKQKSREVSSRFLSPSSTSSLVDAATPSLNQALSPVRRKTVSSANTRKHRSLEDSGLARGLWPSLSPSATSSSSSSLPSSSNSKLDTLADHLGNERLQDLLERKDTERSLKNGASLFYRQRSCSEFNRFEDEKESLKENHRPSIGGSMRYTGKFRFPGKSSSSSSSSSSKYSSPSSSVVPGRSSVDEKALSRKAFQRKFDSFSDGLDSESDRSNDFGSSVSSRKSGIEVSSKYLNDASTKPRRWPSDSNININPASTDNNSPRLKKFTIQNAIKRANSLTGYGRAASQWALSPGRAGSQPMTVENKGIPMSFSSLKPPTSPSRTKGVGNFLSLGLELFKSKKSSPSTGSSLAGNTETVHQFRLLHNRLLQWRFVNARADSVNQNITNQTQSNLIYALDSLTQLQHSVVQKKLQLARENLEMKLNFILHSQIRPLEAWGDMERQHLSAVSVTKDCLNSVVCRVPLIEGAEVNSQSASLALCHALDLAASIKSMLATFSSSAGNTFSLLWELAEVVAQEKSHLEECFELLRLISSLEVNNQTHLVSNLSAFFNTSSLNSLVSLADSGMESKVYCYSVKLMAASGRDCFITSFHFKS</sequence>
<dbReference type="AlphaFoldDB" id="F6HII5"/>
<accession>F6HII5</accession>
<proteinExistence type="inferred from homology"/>
<dbReference type="GO" id="GO:0051225">
    <property type="term" value="P:spindle assembly"/>
    <property type="evidence" value="ECO:0000318"/>
    <property type="project" value="GO_Central"/>
</dbReference>
<dbReference type="Pfam" id="PF04484">
    <property type="entry name" value="QWRF"/>
    <property type="match status" value="1"/>
</dbReference>
<reference evidence="4" key="1">
    <citation type="journal article" date="2007" name="Nature">
        <title>The grapevine genome sequence suggests ancestral hexaploidization in major angiosperm phyla.</title>
        <authorList>
            <consortium name="The French-Italian Public Consortium for Grapevine Genome Characterization."/>
            <person name="Jaillon O."/>
            <person name="Aury J.-M."/>
            <person name="Noel B."/>
            <person name="Policriti A."/>
            <person name="Clepet C."/>
            <person name="Casagrande A."/>
            <person name="Choisne N."/>
            <person name="Aubourg S."/>
            <person name="Vitulo N."/>
            <person name="Jubin C."/>
            <person name="Vezzi A."/>
            <person name="Legeai F."/>
            <person name="Hugueney P."/>
            <person name="Dasilva C."/>
            <person name="Horner D."/>
            <person name="Mica E."/>
            <person name="Jublot D."/>
            <person name="Poulain J."/>
            <person name="Bruyere C."/>
            <person name="Billault A."/>
            <person name="Segurens B."/>
            <person name="Gouyvenoux M."/>
            <person name="Ugarte E."/>
            <person name="Cattonaro F."/>
            <person name="Anthouard V."/>
            <person name="Vico V."/>
            <person name="Del Fabbro C."/>
            <person name="Alaux M."/>
            <person name="Di Gaspero G."/>
            <person name="Dumas V."/>
            <person name="Felice N."/>
            <person name="Paillard S."/>
            <person name="Juman I."/>
            <person name="Moroldo M."/>
            <person name="Scalabrin S."/>
            <person name="Canaguier A."/>
            <person name="Le Clainche I."/>
            <person name="Malacrida G."/>
            <person name="Durand E."/>
            <person name="Pesole G."/>
            <person name="Laucou V."/>
            <person name="Chatelet P."/>
            <person name="Merdinoglu D."/>
            <person name="Delledonne M."/>
            <person name="Pezzotti M."/>
            <person name="Lecharny A."/>
            <person name="Scarpelli C."/>
            <person name="Artiguenave F."/>
            <person name="Pe M.E."/>
            <person name="Valle G."/>
            <person name="Morgante M."/>
            <person name="Caboche M."/>
            <person name="Adam-Blondon A.-F."/>
            <person name="Weissenbach J."/>
            <person name="Quetier F."/>
            <person name="Wincker P."/>
        </authorList>
    </citation>
    <scope>NUCLEOTIDE SEQUENCE [LARGE SCALE GENOMIC DNA]</scope>
    <source>
        <strain evidence="4">cv. Pinot noir / PN40024</strain>
    </source>
</reference>
<dbReference type="EMBL" id="FN595765">
    <property type="protein sequence ID" value="CCB52031.1"/>
    <property type="molecule type" value="Genomic_DNA"/>
</dbReference>
<evidence type="ECO:0000256" key="2">
    <source>
        <dbReference type="SAM" id="MobiDB-lite"/>
    </source>
</evidence>
<dbReference type="eggNOG" id="ENOG502QVNZ">
    <property type="taxonomic scope" value="Eukaryota"/>
</dbReference>
<feature type="compositionally biased region" description="Basic and acidic residues" evidence="2">
    <location>
        <begin position="141"/>
        <end position="153"/>
    </location>
</feature>
<feature type="compositionally biased region" description="Low complexity" evidence="2">
    <location>
        <begin position="73"/>
        <end position="95"/>
    </location>
</feature>
<feature type="compositionally biased region" description="Low complexity" evidence="2">
    <location>
        <begin position="165"/>
        <end position="195"/>
    </location>
</feature>
<dbReference type="InterPro" id="IPR007573">
    <property type="entry name" value="QWRF"/>
</dbReference>
<gene>
    <name evidence="3" type="ordered locus">VIT_12s0059g02100</name>
</gene>
<evidence type="ECO:0008006" key="5">
    <source>
        <dbReference type="Google" id="ProtNLM"/>
    </source>
</evidence>
<evidence type="ECO:0000313" key="4">
    <source>
        <dbReference type="Proteomes" id="UP000009183"/>
    </source>
</evidence>
<dbReference type="FunCoup" id="F6HII5">
    <property type="interactions" value="239"/>
</dbReference>
<evidence type="ECO:0000256" key="1">
    <source>
        <dbReference type="ARBA" id="ARBA00010016"/>
    </source>
</evidence>
<evidence type="ECO:0000313" key="3">
    <source>
        <dbReference type="EMBL" id="CCB52031.1"/>
    </source>
</evidence>
<name>F6HII5_VITVI</name>
<dbReference type="GO" id="GO:0008017">
    <property type="term" value="F:microtubule binding"/>
    <property type="evidence" value="ECO:0000318"/>
    <property type="project" value="GO_Central"/>
</dbReference>
<feature type="compositionally biased region" description="Polar residues" evidence="2">
    <location>
        <begin position="227"/>
        <end position="236"/>
    </location>
</feature>
<dbReference type="GO" id="GO:0005880">
    <property type="term" value="C:nuclear microtubule"/>
    <property type="evidence" value="ECO:0000318"/>
    <property type="project" value="GO_Central"/>
</dbReference>
<dbReference type="STRING" id="29760.F6HII5"/>
<feature type="region of interest" description="Disordered" evidence="2">
    <location>
        <begin position="141"/>
        <end position="199"/>
    </location>
</feature>
<dbReference type="InParanoid" id="F6HII5"/>
<feature type="compositionally biased region" description="Basic residues" evidence="2">
    <location>
        <begin position="48"/>
        <end position="62"/>
    </location>
</feature>
<dbReference type="Proteomes" id="UP000009183">
    <property type="component" value="Chromosome 12"/>
</dbReference>